<reference evidence="2 3" key="2">
    <citation type="submission" date="2018-11" db="EMBL/GenBank/DDBJ databases">
        <authorList>
            <consortium name="Pathogen Informatics"/>
        </authorList>
    </citation>
    <scope>NUCLEOTIDE SEQUENCE [LARGE SCALE GENOMIC DNA]</scope>
    <source>
        <strain evidence="2 3">Egypt</strain>
    </source>
</reference>
<reference evidence="4" key="1">
    <citation type="submission" date="2016-06" db="UniProtKB">
        <authorList>
            <consortium name="WormBaseParasite"/>
        </authorList>
    </citation>
    <scope>IDENTIFICATION</scope>
</reference>
<evidence type="ECO:0000256" key="1">
    <source>
        <dbReference type="SAM" id="MobiDB-lite"/>
    </source>
</evidence>
<accession>A0A183ARQ0</accession>
<sequence>MDLLVERTLSDDASTPAHANLTAVNFDNQGTMTTDSDHDQEKGISNLTRRIVMIFGGENDQQDEDDEPGGLRQSITEIYVIRMKVTPDDWTGNLSSGMDVYSVLDPLCGHILDYLAKSDFSSHLINVLANTRVLRPYMYTDIQLIYYMGEDKFEILPKTREIVNDLSSFTNNYSGSVKLVGFQSKNEDDILLPGCATDENKNGGDLNKVDSEDQRTESDDREVDDNQQTTETREHMTTNAIDHTETDANRPEGNRLYARSVCAFWLILMGAEYHSEILDYLDEYDTGSHLIGAIINYIMGGLTLYAEVKLTYYLDVDGFKRLPTAEQMVQQLKSFAKTYKGSASLGGLSFIYSSPTDDRATVFTDCAMNASEAEYDINERGTGDRKADSDGSKDEDTHKTTKSEHDMNSVKDEHIQADLNDNKIGDKPKGEKLRDQMNKNSSLCHVLTNVTMPNSFDDRCL</sequence>
<organism evidence="4">
    <name type="scientific">Echinostoma caproni</name>
    <dbReference type="NCBI Taxonomy" id="27848"/>
    <lineage>
        <taxon>Eukaryota</taxon>
        <taxon>Metazoa</taxon>
        <taxon>Spiralia</taxon>
        <taxon>Lophotrochozoa</taxon>
        <taxon>Platyhelminthes</taxon>
        <taxon>Trematoda</taxon>
        <taxon>Digenea</taxon>
        <taxon>Plagiorchiida</taxon>
        <taxon>Echinostomata</taxon>
        <taxon>Echinostomatoidea</taxon>
        <taxon>Echinostomatidae</taxon>
        <taxon>Echinostoma</taxon>
    </lineage>
</organism>
<keyword evidence="3" id="KW-1185">Reference proteome</keyword>
<gene>
    <name evidence="2" type="ORF">ECPE_LOCUS9634</name>
</gene>
<dbReference type="Proteomes" id="UP000272942">
    <property type="component" value="Unassembled WGS sequence"/>
</dbReference>
<dbReference type="WBParaSite" id="ECPE_0000966501-mRNA-1">
    <property type="protein sequence ID" value="ECPE_0000966501-mRNA-1"/>
    <property type="gene ID" value="ECPE_0000966501"/>
</dbReference>
<feature type="region of interest" description="Disordered" evidence="1">
    <location>
        <begin position="374"/>
        <end position="436"/>
    </location>
</feature>
<evidence type="ECO:0000313" key="2">
    <source>
        <dbReference type="EMBL" id="VDP85716.1"/>
    </source>
</evidence>
<dbReference type="EMBL" id="UZAN01047718">
    <property type="protein sequence ID" value="VDP85716.1"/>
    <property type="molecule type" value="Genomic_DNA"/>
</dbReference>
<feature type="compositionally biased region" description="Basic and acidic residues" evidence="1">
    <location>
        <begin position="231"/>
        <end position="250"/>
    </location>
</feature>
<feature type="compositionally biased region" description="Basic and acidic residues" evidence="1">
    <location>
        <begin position="198"/>
        <end position="218"/>
    </location>
</feature>
<proteinExistence type="predicted"/>
<evidence type="ECO:0000313" key="3">
    <source>
        <dbReference type="Proteomes" id="UP000272942"/>
    </source>
</evidence>
<evidence type="ECO:0000313" key="4">
    <source>
        <dbReference type="WBParaSite" id="ECPE_0000966501-mRNA-1"/>
    </source>
</evidence>
<feature type="region of interest" description="Disordered" evidence="1">
    <location>
        <begin position="193"/>
        <end position="250"/>
    </location>
</feature>
<protein>
    <submittedName>
        <fullName evidence="4">HORMA domain-containing protein</fullName>
    </submittedName>
</protein>
<dbReference type="AlphaFoldDB" id="A0A183ARQ0"/>
<feature type="compositionally biased region" description="Basic and acidic residues" evidence="1">
    <location>
        <begin position="377"/>
        <end position="436"/>
    </location>
</feature>
<name>A0A183ARQ0_9TREM</name>